<dbReference type="PANTHER" id="PTHR33408">
    <property type="entry name" value="TRANSPOSASE"/>
    <property type="match status" value="1"/>
</dbReference>
<feature type="domain" description="Transposase InsH N-terminal" evidence="1">
    <location>
        <begin position="15"/>
        <end position="105"/>
    </location>
</feature>
<proteinExistence type="predicted"/>
<dbReference type="PANTHER" id="PTHR33408:SF2">
    <property type="entry name" value="TRANSPOSASE DDE DOMAIN-CONTAINING PROTEIN"/>
    <property type="match status" value="1"/>
</dbReference>
<gene>
    <name evidence="2" type="ORF">OZ415_04105</name>
</gene>
<dbReference type="Proteomes" id="UP001164714">
    <property type="component" value="Chromosome"/>
</dbReference>
<sequence>MYTQYNMNQAFLPLELSDYLAPNHIVFQVNNFVEQLDEHILDQFYKREGRPAYHPLILLKALLFAYIEKTFSGRTIEKMMQENIPMKWLVADTEISYRTINRFRSSELCASILENLFVEFKLFLVQQELISDNVVFIDGTKIEADANKYSFVWKRATDKFYASLKAKEMAYYRNEILPTVEKEIIKDE</sequence>
<dbReference type="Pfam" id="PF05598">
    <property type="entry name" value="DUF772"/>
    <property type="match status" value="1"/>
</dbReference>
<dbReference type="EMBL" id="CP114063">
    <property type="protein sequence ID" value="WAT25255.1"/>
    <property type="molecule type" value="Genomic_DNA"/>
</dbReference>
<evidence type="ECO:0000313" key="2">
    <source>
        <dbReference type="EMBL" id="WAT25255.1"/>
    </source>
</evidence>
<dbReference type="InterPro" id="IPR008490">
    <property type="entry name" value="Transposase_InsH_N"/>
</dbReference>
<organism evidence="2 3">
    <name type="scientific">Aerococcus urinaeequi</name>
    <dbReference type="NCBI Taxonomy" id="51665"/>
    <lineage>
        <taxon>Bacteria</taxon>
        <taxon>Bacillati</taxon>
        <taxon>Bacillota</taxon>
        <taxon>Bacilli</taxon>
        <taxon>Lactobacillales</taxon>
        <taxon>Aerococcaceae</taxon>
        <taxon>Aerococcus</taxon>
    </lineage>
</organism>
<dbReference type="AlphaFoldDB" id="A0AA47J368"/>
<dbReference type="RefSeq" id="WP_269105427.1">
    <property type="nucleotide sequence ID" value="NZ_CP114063.1"/>
</dbReference>
<reference evidence="2" key="1">
    <citation type="submission" date="2022-12" db="EMBL/GenBank/DDBJ databases">
        <title>Whole genome sequence analysis of a duck derived balloon bacteium Aerococcus urinaeequi henan2020.</title>
        <authorList>
            <person name="Zhang H."/>
            <person name="Qiao H.X."/>
            <person name="Bian C.Z."/>
            <person name="Shu J.C."/>
        </authorList>
    </citation>
    <scope>NUCLEOTIDE SEQUENCE</scope>
    <source>
        <strain evidence="2">2020-HN-1</strain>
    </source>
</reference>
<protein>
    <submittedName>
        <fullName evidence="2">Transposase</fullName>
    </submittedName>
</protein>
<evidence type="ECO:0000259" key="1">
    <source>
        <dbReference type="Pfam" id="PF05598"/>
    </source>
</evidence>
<accession>A0AA47J368</accession>
<name>A0AA47J368_9LACT</name>
<evidence type="ECO:0000313" key="3">
    <source>
        <dbReference type="Proteomes" id="UP001164714"/>
    </source>
</evidence>